<accession>A0AAV6Z8N6</accession>
<organism evidence="1 2">
    <name type="scientific">Engystomops pustulosus</name>
    <name type="common">Tungara frog</name>
    <name type="synonym">Physalaemus pustulosus</name>
    <dbReference type="NCBI Taxonomy" id="76066"/>
    <lineage>
        <taxon>Eukaryota</taxon>
        <taxon>Metazoa</taxon>
        <taxon>Chordata</taxon>
        <taxon>Craniata</taxon>
        <taxon>Vertebrata</taxon>
        <taxon>Euteleostomi</taxon>
        <taxon>Amphibia</taxon>
        <taxon>Batrachia</taxon>
        <taxon>Anura</taxon>
        <taxon>Neobatrachia</taxon>
        <taxon>Hyloidea</taxon>
        <taxon>Leptodactylidae</taxon>
        <taxon>Leiuperinae</taxon>
        <taxon>Engystomops</taxon>
    </lineage>
</organism>
<keyword evidence="2" id="KW-1185">Reference proteome</keyword>
<name>A0AAV6Z8N6_ENGPU</name>
<protein>
    <recommendedName>
        <fullName evidence="3">Secreted protein</fullName>
    </recommendedName>
</protein>
<comment type="caution">
    <text evidence="1">The sequence shown here is derived from an EMBL/GenBank/DDBJ whole genome shotgun (WGS) entry which is preliminary data.</text>
</comment>
<reference evidence="1" key="1">
    <citation type="thesis" date="2020" institute="ProQuest LLC" country="789 East Eisenhower Parkway, Ann Arbor, MI, USA">
        <title>Comparative Genomics and Chromosome Evolution.</title>
        <authorList>
            <person name="Mudd A.B."/>
        </authorList>
    </citation>
    <scope>NUCLEOTIDE SEQUENCE</scope>
    <source>
        <strain evidence="1">237g6f4</strain>
        <tissue evidence="1">Blood</tissue>
    </source>
</reference>
<proteinExistence type="predicted"/>
<sequence length="96" mass="10937">MYIYLCCRLLRHSAFPCSTRAALYICTQPPLSRCSCPPHGASFLDNPLTDRQRERRGSLNLLLQLLLFSRAQTCKQRSSEGLNIVQNSLKHKTDVN</sequence>
<evidence type="ECO:0008006" key="3">
    <source>
        <dbReference type="Google" id="ProtNLM"/>
    </source>
</evidence>
<dbReference type="AlphaFoldDB" id="A0AAV6Z8N6"/>
<evidence type="ECO:0000313" key="2">
    <source>
        <dbReference type="Proteomes" id="UP000824782"/>
    </source>
</evidence>
<dbReference type="EMBL" id="WNYA01002963">
    <property type="protein sequence ID" value="KAG8543722.1"/>
    <property type="molecule type" value="Genomic_DNA"/>
</dbReference>
<evidence type="ECO:0000313" key="1">
    <source>
        <dbReference type="EMBL" id="KAG8543722.1"/>
    </source>
</evidence>
<dbReference type="Proteomes" id="UP000824782">
    <property type="component" value="Unassembled WGS sequence"/>
</dbReference>
<gene>
    <name evidence="1" type="ORF">GDO81_023831</name>
</gene>